<dbReference type="Proteomes" id="UP000094291">
    <property type="component" value="Unassembled WGS sequence"/>
</dbReference>
<dbReference type="AlphaFoldDB" id="A0A1E2V7U6"/>
<keyword evidence="4" id="KW-1185">Reference proteome</keyword>
<comment type="caution">
    <text evidence="3">The sequence shown here is derived from an EMBL/GenBank/DDBJ whole genome shotgun (WGS) entry which is preliminary data.</text>
</comment>
<evidence type="ECO:0000256" key="2">
    <source>
        <dbReference type="SAM" id="Phobius"/>
    </source>
</evidence>
<keyword evidence="2" id="KW-0812">Transmembrane</keyword>
<reference evidence="3 4" key="1">
    <citation type="submission" date="2016-08" db="EMBL/GenBank/DDBJ databases">
        <authorList>
            <person name="Seilhamer J.J."/>
        </authorList>
    </citation>
    <scope>NUCLEOTIDE SEQUENCE [LARGE SCALE GENOMIC DNA]</scope>
    <source>
        <strain evidence="3 4">PH27A</strain>
    </source>
</reference>
<proteinExistence type="predicted"/>
<feature type="coiled-coil region" evidence="1">
    <location>
        <begin position="24"/>
        <end position="85"/>
    </location>
</feature>
<protein>
    <submittedName>
        <fullName evidence="3">Uncharacterized protein</fullName>
    </submittedName>
</protein>
<accession>A0A1E2V7U6</accession>
<organism evidence="3 4">
    <name type="scientific">Terasakiispira papahanaumokuakeensis</name>
    <dbReference type="NCBI Taxonomy" id="197479"/>
    <lineage>
        <taxon>Bacteria</taxon>
        <taxon>Pseudomonadati</taxon>
        <taxon>Pseudomonadota</taxon>
        <taxon>Gammaproteobacteria</taxon>
        <taxon>Oceanospirillales</taxon>
        <taxon>Terasakiispira</taxon>
    </lineage>
</organism>
<keyword evidence="1" id="KW-0175">Coiled coil</keyword>
<evidence type="ECO:0000313" key="3">
    <source>
        <dbReference type="EMBL" id="ODC02725.1"/>
    </source>
</evidence>
<keyword evidence="2" id="KW-1133">Transmembrane helix</keyword>
<sequence length="90" mass="10495">MERHIQTIVAGVVVAILIWVGATLNTATQQTARLEERLSSLFREVQMLREQLGNQYTRHDAERDLSIVRARLEDQQRRLERLESKLSRVP</sequence>
<dbReference type="EMBL" id="MDTQ01000001">
    <property type="protein sequence ID" value="ODC02725.1"/>
    <property type="molecule type" value="Genomic_DNA"/>
</dbReference>
<keyword evidence="2" id="KW-0472">Membrane</keyword>
<dbReference type="RefSeq" id="WP_068997120.1">
    <property type="nucleotide sequence ID" value="NZ_MDTQ01000001.1"/>
</dbReference>
<evidence type="ECO:0000256" key="1">
    <source>
        <dbReference type="SAM" id="Coils"/>
    </source>
</evidence>
<gene>
    <name evidence="3" type="ORF">BFW38_03355</name>
</gene>
<name>A0A1E2V7U6_9GAMM</name>
<feature type="transmembrane region" description="Helical" evidence="2">
    <location>
        <begin position="6"/>
        <end position="27"/>
    </location>
</feature>
<evidence type="ECO:0000313" key="4">
    <source>
        <dbReference type="Proteomes" id="UP000094291"/>
    </source>
</evidence>
<dbReference type="STRING" id="197479.BFW38_03355"/>